<evidence type="ECO:0000313" key="3">
    <source>
        <dbReference type="EMBL" id="MBG6138912.1"/>
    </source>
</evidence>
<evidence type="ECO:0000259" key="2">
    <source>
        <dbReference type="PROSITE" id="PS51109"/>
    </source>
</evidence>
<feature type="domain" description="G5" evidence="2">
    <location>
        <begin position="1"/>
        <end position="75"/>
    </location>
</feature>
<dbReference type="SMART" id="SM01208">
    <property type="entry name" value="G5"/>
    <property type="match status" value="1"/>
</dbReference>
<comment type="caution">
    <text evidence="3">The sequence shown here is derived from an EMBL/GenBank/DDBJ whole genome shotgun (WGS) entry which is preliminary data.</text>
</comment>
<dbReference type="InterPro" id="IPR011098">
    <property type="entry name" value="G5_dom"/>
</dbReference>
<accession>A0A8J7KRV2</accession>
<name>A0A8J7KRV2_9ACTN</name>
<reference evidence="3" key="1">
    <citation type="submission" date="2020-11" db="EMBL/GenBank/DDBJ databases">
        <title>Sequencing the genomes of 1000 actinobacteria strains.</title>
        <authorList>
            <person name="Klenk H.-P."/>
        </authorList>
    </citation>
    <scope>NUCLEOTIDE SEQUENCE</scope>
    <source>
        <strain evidence="3">DSM 45356</strain>
    </source>
</reference>
<organism evidence="3 4">
    <name type="scientific">Longispora fulva</name>
    <dbReference type="NCBI Taxonomy" id="619741"/>
    <lineage>
        <taxon>Bacteria</taxon>
        <taxon>Bacillati</taxon>
        <taxon>Actinomycetota</taxon>
        <taxon>Actinomycetes</taxon>
        <taxon>Micromonosporales</taxon>
        <taxon>Micromonosporaceae</taxon>
        <taxon>Longispora</taxon>
    </lineage>
</organism>
<gene>
    <name evidence="3" type="ORF">IW245_005106</name>
</gene>
<dbReference type="PROSITE" id="PS51109">
    <property type="entry name" value="G5"/>
    <property type="match status" value="1"/>
</dbReference>
<dbReference type="Pfam" id="PF07501">
    <property type="entry name" value="G5"/>
    <property type="match status" value="1"/>
</dbReference>
<evidence type="ECO:0000313" key="4">
    <source>
        <dbReference type="Proteomes" id="UP000622552"/>
    </source>
</evidence>
<sequence length="132" mass="13620">MLVREVEDIPFARTTVDDPSLDQGTTLVTVPGVKGKRTLTYAVTVAGGHELSRKLISDVVTTPAVAEVTAVGTRVAAQRCDPNYSGACVPIASDVDCAGGKGNGPAYVRGPVYVIGTDIYGLDGDHDGIGCE</sequence>
<dbReference type="Proteomes" id="UP000622552">
    <property type="component" value="Unassembled WGS sequence"/>
</dbReference>
<dbReference type="Gene3D" id="2.20.230.10">
    <property type="entry name" value="Resuscitation-promoting factor rpfb"/>
    <property type="match status" value="1"/>
</dbReference>
<keyword evidence="4" id="KW-1185">Reference proteome</keyword>
<keyword evidence="1" id="KW-0732">Signal</keyword>
<dbReference type="RefSeq" id="WP_197005619.1">
    <property type="nucleotide sequence ID" value="NZ_BONS01000009.1"/>
</dbReference>
<dbReference type="AlphaFoldDB" id="A0A8J7KRV2"/>
<dbReference type="EMBL" id="JADOUF010000001">
    <property type="protein sequence ID" value="MBG6138912.1"/>
    <property type="molecule type" value="Genomic_DNA"/>
</dbReference>
<evidence type="ECO:0000256" key="1">
    <source>
        <dbReference type="ARBA" id="ARBA00022729"/>
    </source>
</evidence>
<proteinExistence type="predicted"/>
<protein>
    <recommendedName>
        <fullName evidence="2">G5 domain-containing protein</fullName>
    </recommendedName>
</protein>